<dbReference type="InterPro" id="IPR041489">
    <property type="entry name" value="PDZ_6"/>
</dbReference>
<evidence type="ECO:0000259" key="5">
    <source>
        <dbReference type="PROSITE" id="PS50106"/>
    </source>
</evidence>
<feature type="compositionally biased region" description="Polar residues" evidence="4">
    <location>
        <begin position="366"/>
        <end position="375"/>
    </location>
</feature>
<feature type="region of interest" description="Disordered" evidence="4">
    <location>
        <begin position="346"/>
        <end position="375"/>
    </location>
</feature>
<dbReference type="CDD" id="cd06779">
    <property type="entry name" value="cpPDZ_Deg_HtrA-like"/>
    <property type="match status" value="1"/>
</dbReference>
<dbReference type="EMBL" id="HBIJ01020048">
    <property type="protein sequence ID" value="CAE0372333.1"/>
    <property type="molecule type" value="Transcribed_RNA"/>
</dbReference>
<reference evidence="6" key="1">
    <citation type="submission" date="2021-01" db="EMBL/GenBank/DDBJ databases">
        <authorList>
            <person name="Corre E."/>
            <person name="Pelletier E."/>
            <person name="Niang G."/>
            <person name="Scheremetjew M."/>
            <person name="Finn R."/>
            <person name="Kale V."/>
            <person name="Holt S."/>
            <person name="Cochrane G."/>
            <person name="Meng A."/>
            <person name="Brown T."/>
            <person name="Cohen L."/>
        </authorList>
    </citation>
    <scope>NUCLEOTIDE SEQUENCE</scope>
    <source>
        <strain evidence="6">CCMP1510</strain>
    </source>
</reference>
<comment type="similarity">
    <text evidence="1">Belongs to the peptidase S1C family.</text>
</comment>
<dbReference type="AlphaFoldDB" id="A0A7S3K1W3"/>
<dbReference type="InterPro" id="IPR001940">
    <property type="entry name" value="Peptidase_S1C"/>
</dbReference>
<dbReference type="Pfam" id="PF17820">
    <property type="entry name" value="PDZ_6"/>
    <property type="match status" value="1"/>
</dbReference>
<evidence type="ECO:0000256" key="3">
    <source>
        <dbReference type="ARBA" id="ARBA00022801"/>
    </source>
</evidence>
<dbReference type="PANTHER" id="PTHR22939:SF125">
    <property type="entry name" value="PROTEASE DO-LIKE 14-RELATED"/>
    <property type="match status" value="1"/>
</dbReference>
<keyword evidence="3" id="KW-0378">Hydrolase</keyword>
<dbReference type="InterPro" id="IPR036034">
    <property type="entry name" value="PDZ_sf"/>
</dbReference>
<dbReference type="GO" id="GO:0004252">
    <property type="term" value="F:serine-type endopeptidase activity"/>
    <property type="evidence" value="ECO:0007669"/>
    <property type="project" value="InterPro"/>
</dbReference>
<dbReference type="Pfam" id="PF13365">
    <property type="entry name" value="Trypsin_2"/>
    <property type="match status" value="1"/>
</dbReference>
<evidence type="ECO:0000256" key="4">
    <source>
        <dbReference type="SAM" id="MobiDB-lite"/>
    </source>
</evidence>
<name>A0A7S3K1W3_9STRA</name>
<accession>A0A7S3K1W3</accession>
<organism evidence="6">
    <name type="scientific">Aureoumbra lagunensis</name>
    <dbReference type="NCBI Taxonomy" id="44058"/>
    <lineage>
        <taxon>Eukaryota</taxon>
        <taxon>Sar</taxon>
        <taxon>Stramenopiles</taxon>
        <taxon>Ochrophyta</taxon>
        <taxon>Pelagophyceae</taxon>
        <taxon>Pelagomonadales</taxon>
        <taxon>Aureoumbra</taxon>
    </lineage>
</organism>
<dbReference type="SUPFAM" id="SSF50156">
    <property type="entry name" value="PDZ domain-like"/>
    <property type="match status" value="1"/>
</dbReference>
<keyword evidence="2" id="KW-0645">Protease</keyword>
<gene>
    <name evidence="6" type="ORF">ALAG00032_LOCUS13117</name>
</gene>
<feature type="domain" description="PDZ" evidence="5">
    <location>
        <begin position="258"/>
        <end position="324"/>
    </location>
</feature>
<evidence type="ECO:0000256" key="2">
    <source>
        <dbReference type="ARBA" id="ARBA00022670"/>
    </source>
</evidence>
<dbReference type="PRINTS" id="PR00834">
    <property type="entry name" value="PROTEASES2C"/>
</dbReference>
<protein>
    <recommendedName>
        <fullName evidence="5">PDZ domain-containing protein</fullName>
    </recommendedName>
</protein>
<evidence type="ECO:0000256" key="1">
    <source>
        <dbReference type="ARBA" id="ARBA00010541"/>
    </source>
</evidence>
<proteinExistence type="inferred from homology"/>
<dbReference type="GO" id="GO:0006508">
    <property type="term" value="P:proteolysis"/>
    <property type="evidence" value="ECO:0007669"/>
    <property type="project" value="UniProtKB-KW"/>
</dbReference>
<evidence type="ECO:0000313" key="6">
    <source>
        <dbReference type="EMBL" id="CAE0372333.1"/>
    </source>
</evidence>
<dbReference type="Gene3D" id="2.30.42.10">
    <property type="match status" value="1"/>
</dbReference>
<dbReference type="PROSITE" id="PS50106">
    <property type="entry name" value="PDZ"/>
    <property type="match status" value="1"/>
</dbReference>
<dbReference type="PANTHER" id="PTHR22939">
    <property type="entry name" value="SERINE PROTEASE FAMILY S1C HTRA-RELATED"/>
    <property type="match status" value="1"/>
</dbReference>
<dbReference type="SUPFAM" id="SSF50494">
    <property type="entry name" value="Trypsin-like serine proteases"/>
    <property type="match status" value="1"/>
</dbReference>
<dbReference type="InterPro" id="IPR001478">
    <property type="entry name" value="PDZ"/>
</dbReference>
<sequence length="375" mass="39655">MISRILLRPALRRQVQIFGVAMVTAGSVQTVCSECEAAPNHNISRERGSDKEILHRNFISRAAAAALPAVVNITTMVQHHTIFGTQLGTSAGSGFIVRDDGLIVTNHHVVSRGNNMFVTLNDGRKFPARYVAGDPGSDVAIIRIEKAKKNLPVGKIGSSSSLKAGDFVVALGSPLNLSNSVTFGIVSNVARHGSEIGLMQQRGEFLQVDCAINQGNSGGPLVDLDGYIVGINSMKAQAADGISFAIPIDTAWQVVRQLLRHGRVARPFIGFKMVALVDTHGTYGPPGQQKVLIAQIVPHSPADKAGIKPGDIILEFDGKPVSGVPDILAAIGLEGQQQISVTILRSNDDSSGGLQSSSPQKLQLSILTESQAPSE</sequence>
<dbReference type="Gene3D" id="2.40.10.120">
    <property type="match status" value="1"/>
</dbReference>
<dbReference type="InterPro" id="IPR009003">
    <property type="entry name" value="Peptidase_S1_PA"/>
</dbReference>
<feature type="compositionally biased region" description="Low complexity" evidence="4">
    <location>
        <begin position="350"/>
        <end position="365"/>
    </location>
</feature>
<dbReference type="SMART" id="SM00228">
    <property type="entry name" value="PDZ"/>
    <property type="match status" value="1"/>
</dbReference>